<dbReference type="NCBIfam" id="TIGR00530">
    <property type="entry name" value="AGP_acyltrn"/>
    <property type="match status" value="1"/>
</dbReference>
<organism evidence="7 8">
    <name type="scientific">Kytococcus schroeteri</name>
    <dbReference type="NCBI Taxonomy" id="138300"/>
    <lineage>
        <taxon>Bacteria</taxon>
        <taxon>Bacillati</taxon>
        <taxon>Actinomycetota</taxon>
        <taxon>Actinomycetes</taxon>
        <taxon>Micrococcales</taxon>
        <taxon>Kytococcaceae</taxon>
        <taxon>Kytococcus</taxon>
    </lineage>
</organism>
<proteinExistence type="inferred from homology"/>
<sequence length="273" mass="30154">MSTLYNLLLPPAYSLFALQGLRIRVEGQDNVPATGGAVIACNHISYLDYVFVGLAVRHRRRQVRFMAKKELFDQPVLGPMLRSMRHIQVDRDAGGSALRHGVDALRRGELVGVFPEATISRSFELKGFKTGAVRMAAEAGVPVVPMVNWGSHVLATKGLPRHLGRTGTPVTIAVGEPIHVAPDADPLQTTEHLRDVMDELLRAVQGEYGPMPEHLRRWEPARTGGTAPTLEEADALDARDVAERRRRRVEKAEQAAARRAQGRPRGLPRLPKR</sequence>
<feature type="compositionally biased region" description="Low complexity" evidence="5">
    <location>
        <begin position="254"/>
        <end position="273"/>
    </location>
</feature>
<gene>
    <name evidence="7" type="ORF">CYJ76_00870</name>
</gene>
<dbReference type="SUPFAM" id="SSF69593">
    <property type="entry name" value="Glycerol-3-phosphate (1)-acyltransferase"/>
    <property type="match status" value="1"/>
</dbReference>
<keyword evidence="4" id="KW-1208">Phospholipid metabolism</keyword>
<comment type="domain">
    <text evidence="4">The HXXXXD motif is essential for acyltransferase activity and may constitute the binding site for the phosphate moiety of the glycerol-3-phosphate.</text>
</comment>
<dbReference type="InterPro" id="IPR004552">
    <property type="entry name" value="AGP_acyltrans"/>
</dbReference>
<comment type="caution">
    <text evidence="7">The sequence shown here is derived from an EMBL/GenBank/DDBJ whole genome shotgun (WGS) entry which is preliminary data.</text>
</comment>
<keyword evidence="8" id="KW-1185">Reference proteome</keyword>
<comment type="catalytic activity">
    <reaction evidence="4">
        <text>a 1-acyl-sn-glycero-3-phosphate + an acyl-CoA = a 1,2-diacyl-sn-glycero-3-phosphate + CoA</text>
        <dbReference type="Rhea" id="RHEA:19709"/>
        <dbReference type="ChEBI" id="CHEBI:57287"/>
        <dbReference type="ChEBI" id="CHEBI:57970"/>
        <dbReference type="ChEBI" id="CHEBI:58342"/>
        <dbReference type="ChEBI" id="CHEBI:58608"/>
        <dbReference type="EC" id="2.3.1.51"/>
    </reaction>
</comment>
<dbReference type="PANTHER" id="PTHR10434:SF55">
    <property type="entry name" value="POSSIBLE ACYLTRANSFERASE"/>
    <property type="match status" value="1"/>
</dbReference>
<dbReference type="EC" id="2.3.1.51" evidence="4"/>
<protein>
    <recommendedName>
        <fullName evidence="4">1-acyl-sn-glycerol-3-phosphate acyltransferase</fullName>
        <ecNumber evidence="4">2.3.1.51</ecNumber>
    </recommendedName>
</protein>
<evidence type="ECO:0000256" key="2">
    <source>
        <dbReference type="ARBA" id="ARBA00022679"/>
    </source>
</evidence>
<dbReference type="Proteomes" id="UP000234206">
    <property type="component" value="Unassembled WGS sequence"/>
</dbReference>
<keyword evidence="4" id="KW-0594">Phospholipid biosynthesis</keyword>
<dbReference type="GO" id="GO:0006654">
    <property type="term" value="P:phosphatidic acid biosynthetic process"/>
    <property type="evidence" value="ECO:0007669"/>
    <property type="project" value="TreeGrafter"/>
</dbReference>
<dbReference type="Pfam" id="PF01553">
    <property type="entry name" value="Acyltransferase"/>
    <property type="match status" value="1"/>
</dbReference>
<dbReference type="GO" id="GO:0003841">
    <property type="term" value="F:1-acylglycerol-3-phosphate O-acyltransferase activity"/>
    <property type="evidence" value="ECO:0007669"/>
    <property type="project" value="UniProtKB-UniRule"/>
</dbReference>
<evidence type="ECO:0000313" key="7">
    <source>
        <dbReference type="EMBL" id="PKZ42830.1"/>
    </source>
</evidence>
<accession>A0A2I1PDY9</accession>
<evidence type="ECO:0000256" key="3">
    <source>
        <dbReference type="ARBA" id="ARBA00023315"/>
    </source>
</evidence>
<dbReference type="GO" id="GO:0005886">
    <property type="term" value="C:plasma membrane"/>
    <property type="evidence" value="ECO:0007669"/>
    <property type="project" value="TreeGrafter"/>
</dbReference>
<evidence type="ECO:0000259" key="6">
    <source>
        <dbReference type="SMART" id="SM00563"/>
    </source>
</evidence>
<evidence type="ECO:0000256" key="5">
    <source>
        <dbReference type="SAM" id="MobiDB-lite"/>
    </source>
</evidence>
<name>A0A2I1PDY9_9MICO</name>
<keyword evidence="4" id="KW-0444">Lipid biosynthesis</keyword>
<dbReference type="OrthoDB" id="3210041at2"/>
<dbReference type="EMBL" id="PKIZ01000001">
    <property type="protein sequence ID" value="PKZ42830.1"/>
    <property type="molecule type" value="Genomic_DNA"/>
</dbReference>
<feature type="domain" description="Phospholipid/glycerol acyltransferase" evidence="6">
    <location>
        <begin position="37"/>
        <end position="151"/>
    </location>
</feature>
<dbReference type="SMART" id="SM00563">
    <property type="entry name" value="PlsC"/>
    <property type="match status" value="1"/>
</dbReference>
<keyword evidence="4" id="KW-0443">Lipid metabolism</keyword>
<dbReference type="PANTHER" id="PTHR10434">
    <property type="entry name" value="1-ACYL-SN-GLYCEROL-3-PHOSPHATE ACYLTRANSFERASE"/>
    <property type="match status" value="1"/>
</dbReference>
<evidence type="ECO:0000256" key="1">
    <source>
        <dbReference type="ARBA" id="ARBA00008655"/>
    </source>
</evidence>
<dbReference type="RefSeq" id="WP_101848961.1">
    <property type="nucleotide sequence ID" value="NZ_PKIZ01000001.1"/>
</dbReference>
<dbReference type="CDD" id="cd07989">
    <property type="entry name" value="LPLAT_AGPAT-like"/>
    <property type="match status" value="1"/>
</dbReference>
<feature type="region of interest" description="Disordered" evidence="5">
    <location>
        <begin position="211"/>
        <end position="273"/>
    </location>
</feature>
<reference evidence="7 8" key="1">
    <citation type="submission" date="2017-12" db="EMBL/GenBank/DDBJ databases">
        <title>Phylogenetic diversity of female urinary microbiome.</title>
        <authorList>
            <person name="Thomas-White K."/>
            <person name="Wolfe A.J."/>
        </authorList>
    </citation>
    <scope>NUCLEOTIDE SEQUENCE [LARGE SCALE GENOMIC DNA]</scope>
    <source>
        <strain evidence="7 8">UMB1298</strain>
    </source>
</reference>
<evidence type="ECO:0000256" key="4">
    <source>
        <dbReference type="RuleBase" id="RU361267"/>
    </source>
</evidence>
<comment type="similarity">
    <text evidence="1 4">Belongs to the 1-acyl-sn-glycerol-3-phosphate acyltransferase family.</text>
</comment>
<dbReference type="AlphaFoldDB" id="A0A2I1PDY9"/>
<dbReference type="InterPro" id="IPR002123">
    <property type="entry name" value="Plipid/glycerol_acylTrfase"/>
</dbReference>
<keyword evidence="3 4" id="KW-0012">Acyltransferase</keyword>
<keyword evidence="2 4" id="KW-0808">Transferase</keyword>
<evidence type="ECO:0000313" key="8">
    <source>
        <dbReference type="Proteomes" id="UP000234206"/>
    </source>
</evidence>